<evidence type="ECO:0000313" key="1">
    <source>
        <dbReference type="EMBL" id="VEL43103.1"/>
    </source>
</evidence>
<keyword evidence="2" id="KW-1185">Reference proteome</keyword>
<dbReference type="EMBL" id="CAAALY010278821">
    <property type="protein sequence ID" value="VEL43103.1"/>
    <property type="molecule type" value="Genomic_DNA"/>
</dbReference>
<gene>
    <name evidence="1" type="ORF">PXEA_LOCUS36543</name>
</gene>
<dbReference type="InterPro" id="IPR008496">
    <property type="entry name" value="TMEM222/RTE1"/>
</dbReference>
<name>A0A3S5B8I1_9PLAT</name>
<dbReference type="Proteomes" id="UP000784294">
    <property type="component" value="Unassembled WGS sequence"/>
</dbReference>
<organism evidence="1 2">
    <name type="scientific">Protopolystoma xenopodis</name>
    <dbReference type="NCBI Taxonomy" id="117903"/>
    <lineage>
        <taxon>Eukaryota</taxon>
        <taxon>Metazoa</taxon>
        <taxon>Spiralia</taxon>
        <taxon>Lophotrochozoa</taxon>
        <taxon>Platyhelminthes</taxon>
        <taxon>Monogenea</taxon>
        <taxon>Polyopisthocotylea</taxon>
        <taxon>Polystomatidea</taxon>
        <taxon>Polystomatidae</taxon>
        <taxon>Protopolystoma</taxon>
    </lineage>
</organism>
<proteinExistence type="predicted"/>
<feature type="non-terminal residue" evidence="1">
    <location>
        <position position="91"/>
    </location>
</feature>
<dbReference type="AlphaFoldDB" id="A0A3S5B8I1"/>
<reference evidence="1" key="1">
    <citation type="submission" date="2018-11" db="EMBL/GenBank/DDBJ databases">
        <authorList>
            <consortium name="Pathogen Informatics"/>
        </authorList>
    </citation>
    <scope>NUCLEOTIDE SEQUENCE</scope>
</reference>
<evidence type="ECO:0000313" key="2">
    <source>
        <dbReference type="Proteomes" id="UP000784294"/>
    </source>
</evidence>
<comment type="caution">
    <text evidence="1">The sequence shown here is derived from an EMBL/GenBank/DDBJ whole genome shotgun (WGS) entry which is preliminary data.</text>
</comment>
<sequence>FSWLFPLVGHVGVGDSQGNIFDFAGPFLVSENDMAFGWPTLFVQLDSGLIDRQVTWDHAVYASNEAYKKRMPLANAVMFCRPYIMEMISII</sequence>
<accession>A0A3S5B8I1</accession>
<dbReference type="Pfam" id="PF05608">
    <property type="entry name" value="RTE1"/>
    <property type="match status" value="1"/>
</dbReference>
<dbReference type="PANTHER" id="PTHR20921">
    <property type="entry name" value="TRANSMEMBRANE PROTEIN 222"/>
    <property type="match status" value="1"/>
</dbReference>
<dbReference type="PANTHER" id="PTHR20921:SF0">
    <property type="entry name" value="TRANSMEMBRANE PROTEIN 222"/>
    <property type="match status" value="1"/>
</dbReference>
<protein>
    <submittedName>
        <fullName evidence="1">Uncharacterized protein</fullName>
    </submittedName>
</protein>
<dbReference type="OrthoDB" id="267284at2759"/>